<name>A0A9Q0I4N0_9TELE</name>
<sequence length="113" mass="12975">MADTNSQKGIPAVPDGWRENDTDLCYNSMMRFFEKAELSKEQGDHLPGHRGLRTARGGARHHLECKPTQWRPTVLRSRDTLSIQEVLEDDIGNYTCELQFGSFMVRRTTIRHG</sequence>
<dbReference type="InterPro" id="IPR013783">
    <property type="entry name" value="Ig-like_fold"/>
</dbReference>
<feature type="region of interest" description="Disordered" evidence="1">
    <location>
        <begin position="40"/>
        <end position="60"/>
    </location>
</feature>
<evidence type="ECO:0000313" key="3">
    <source>
        <dbReference type="Proteomes" id="UP001148018"/>
    </source>
</evidence>
<comment type="caution">
    <text evidence="2">The sequence shown here is derived from an EMBL/GenBank/DDBJ whole genome shotgun (WGS) entry which is preliminary data.</text>
</comment>
<reference evidence="2" key="1">
    <citation type="submission" date="2022-07" db="EMBL/GenBank/DDBJ databases">
        <title>Chromosome-level genome of Muraenolepis orangiensis.</title>
        <authorList>
            <person name="Kim J."/>
        </authorList>
    </citation>
    <scope>NUCLEOTIDE SEQUENCE</scope>
    <source>
        <strain evidence="2">KU_S4_2022</strain>
        <tissue evidence="2">Muscle</tissue>
    </source>
</reference>
<protein>
    <submittedName>
        <fullName evidence="2">Uncharacterized protein</fullName>
    </submittedName>
</protein>
<dbReference type="EMBL" id="JANIIK010000119">
    <property type="protein sequence ID" value="KAJ3584713.1"/>
    <property type="molecule type" value="Genomic_DNA"/>
</dbReference>
<dbReference type="AlphaFoldDB" id="A0A9Q0I4N0"/>
<proteinExistence type="predicted"/>
<accession>A0A9Q0I4N0</accession>
<keyword evidence="3" id="KW-1185">Reference proteome</keyword>
<evidence type="ECO:0000313" key="2">
    <source>
        <dbReference type="EMBL" id="KAJ3584713.1"/>
    </source>
</evidence>
<gene>
    <name evidence="2" type="ORF">NHX12_015208</name>
</gene>
<evidence type="ECO:0000256" key="1">
    <source>
        <dbReference type="SAM" id="MobiDB-lite"/>
    </source>
</evidence>
<dbReference type="Gene3D" id="2.60.40.10">
    <property type="entry name" value="Immunoglobulins"/>
    <property type="match status" value="1"/>
</dbReference>
<organism evidence="2 3">
    <name type="scientific">Muraenolepis orangiensis</name>
    <name type="common">Patagonian moray cod</name>
    <dbReference type="NCBI Taxonomy" id="630683"/>
    <lineage>
        <taxon>Eukaryota</taxon>
        <taxon>Metazoa</taxon>
        <taxon>Chordata</taxon>
        <taxon>Craniata</taxon>
        <taxon>Vertebrata</taxon>
        <taxon>Euteleostomi</taxon>
        <taxon>Actinopterygii</taxon>
        <taxon>Neopterygii</taxon>
        <taxon>Teleostei</taxon>
        <taxon>Neoteleostei</taxon>
        <taxon>Acanthomorphata</taxon>
        <taxon>Zeiogadaria</taxon>
        <taxon>Gadariae</taxon>
        <taxon>Gadiformes</taxon>
        <taxon>Muraenolepidoidei</taxon>
        <taxon>Muraenolepididae</taxon>
        <taxon>Muraenolepis</taxon>
    </lineage>
</organism>
<dbReference type="Proteomes" id="UP001148018">
    <property type="component" value="Unassembled WGS sequence"/>
</dbReference>
<dbReference type="OrthoDB" id="9925886at2759"/>